<feature type="compositionally biased region" description="Polar residues" evidence="1">
    <location>
        <begin position="237"/>
        <end position="263"/>
    </location>
</feature>
<feature type="domain" description="PH" evidence="2">
    <location>
        <begin position="294"/>
        <end position="393"/>
    </location>
</feature>
<organism evidence="3 4">
    <name type="scientific">Aspergillus granulosus</name>
    <dbReference type="NCBI Taxonomy" id="176169"/>
    <lineage>
        <taxon>Eukaryota</taxon>
        <taxon>Fungi</taxon>
        <taxon>Dikarya</taxon>
        <taxon>Ascomycota</taxon>
        <taxon>Pezizomycotina</taxon>
        <taxon>Eurotiomycetes</taxon>
        <taxon>Eurotiomycetidae</taxon>
        <taxon>Eurotiales</taxon>
        <taxon>Aspergillaceae</taxon>
        <taxon>Aspergillus</taxon>
        <taxon>Aspergillus subgen. Nidulantes</taxon>
    </lineage>
</organism>
<evidence type="ECO:0000259" key="2">
    <source>
        <dbReference type="PROSITE" id="PS50003"/>
    </source>
</evidence>
<dbReference type="InterPro" id="IPR051707">
    <property type="entry name" value="PI-Interact_SigTrans_Reg"/>
</dbReference>
<feature type="compositionally biased region" description="Low complexity" evidence="1">
    <location>
        <begin position="264"/>
        <end position="277"/>
    </location>
</feature>
<dbReference type="Proteomes" id="UP001610334">
    <property type="component" value="Unassembled WGS sequence"/>
</dbReference>
<dbReference type="Pfam" id="PF00169">
    <property type="entry name" value="PH"/>
    <property type="match status" value="2"/>
</dbReference>
<name>A0ABR4I1G7_9EURO</name>
<proteinExistence type="predicted"/>
<evidence type="ECO:0000313" key="4">
    <source>
        <dbReference type="Proteomes" id="UP001610334"/>
    </source>
</evidence>
<gene>
    <name evidence="3" type="ORF">BJX63DRAFT_221033</name>
</gene>
<dbReference type="InterPro" id="IPR001849">
    <property type="entry name" value="PH_domain"/>
</dbReference>
<dbReference type="InterPro" id="IPR011993">
    <property type="entry name" value="PH-like_dom_sf"/>
</dbReference>
<comment type="caution">
    <text evidence="3">The sequence shown here is derived from an EMBL/GenBank/DDBJ whole genome shotgun (WGS) entry which is preliminary data.</text>
</comment>
<feature type="domain" description="PH" evidence="2">
    <location>
        <begin position="67"/>
        <end position="168"/>
    </location>
</feature>
<accession>A0ABR4I1G7</accession>
<dbReference type="PROSITE" id="PS50003">
    <property type="entry name" value="PH_DOMAIN"/>
    <property type="match status" value="2"/>
</dbReference>
<keyword evidence="4" id="KW-1185">Reference proteome</keyword>
<sequence length="405" mass="45851">MSQTLSAAPGPLVFDGRANTPAIQLPDGTVQQPFLTPVQHPAPFRNGHLNLDTFSPVNENGSFEFDRVLKSQKVNRRVKPKHVFRAFWKPAYLVLRPNGLSVYKDEEATRLRASISLSEVTAVAPIKSHRSSRQYVFAIFTGSKNYRFQALSDKDMGDWIERIRAESRINEDEEALFALSKKCDASLPNRQRIYETTDYSDVECPERASSPEFGRDLPSTLRSRRLMAPQDFSGNDVTSYSEWSDGPGSNASIHSRSRTSFQDLSSSAPASQLPALPREGNRNHELPAPRNPERVICHGYLQCLKIKGGVRHWKRLWVVLRAKNLAFYKNEQEYSAVKIIPMEQIFDATEIDPVSRSKKFCLQIITEEKIYRLCTPDEESLTKWLGALKSILVGRKKKEHPTGAS</sequence>
<reference evidence="3 4" key="1">
    <citation type="submission" date="2024-07" db="EMBL/GenBank/DDBJ databases">
        <title>Section-level genome sequencing and comparative genomics of Aspergillus sections Usti and Cavernicolus.</title>
        <authorList>
            <consortium name="Lawrence Berkeley National Laboratory"/>
            <person name="Nybo J.L."/>
            <person name="Vesth T.C."/>
            <person name="Theobald S."/>
            <person name="Frisvad J.C."/>
            <person name="Larsen T.O."/>
            <person name="Kjaerboelling I."/>
            <person name="Rothschild-Mancinelli K."/>
            <person name="Lyhne E.K."/>
            <person name="Kogle M.E."/>
            <person name="Barry K."/>
            <person name="Clum A."/>
            <person name="Na H."/>
            <person name="Ledsgaard L."/>
            <person name="Lin J."/>
            <person name="Lipzen A."/>
            <person name="Kuo A."/>
            <person name="Riley R."/>
            <person name="Mondo S."/>
            <person name="Labutti K."/>
            <person name="Haridas S."/>
            <person name="Pangalinan J."/>
            <person name="Salamov A.A."/>
            <person name="Simmons B.A."/>
            <person name="Magnuson J.K."/>
            <person name="Chen J."/>
            <person name="Drula E."/>
            <person name="Henrissat B."/>
            <person name="Wiebenga A."/>
            <person name="Lubbers R.J."/>
            <person name="Gomes A.C."/>
            <person name="Makela M.R."/>
            <person name="Stajich J."/>
            <person name="Grigoriev I.V."/>
            <person name="Mortensen U.H."/>
            <person name="De Vries R.P."/>
            <person name="Baker S.E."/>
            <person name="Andersen M.R."/>
        </authorList>
    </citation>
    <scope>NUCLEOTIDE SEQUENCE [LARGE SCALE GENOMIC DNA]</scope>
    <source>
        <strain evidence="3 4">CBS 588.65</strain>
    </source>
</reference>
<dbReference type="CDD" id="cd13299">
    <property type="entry name" value="PH2_PH_fungal"/>
    <property type="match status" value="1"/>
</dbReference>
<dbReference type="PANTHER" id="PTHR14336">
    <property type="entry name" value="TANDEM PH DOMAIN CONTAINING PROTEIN"/>
    <property type="match status" value="1"/>
</dbReference>
<dbReference type="SUPFAM" id="SSF50729">
    <property type="entry name" value="PH domain-like"/>
    <property type="match status" value="2"/>
</dbReference>
<dbReference type="Gene3D" id="2.30.29.30">
    <property type="entry name" value="Pleckstrin-homology domain (PH domain)/Phosphotyrosine-binding domain (PTB)"/>
    <property type="match status" value="2"/>
</dbReference>
<dbReference type="PANTHER" id="PTHR14336:SF8">
    <property type="entry name" value="PROTEIN OPY1"/>
    <property type="match status" value="1"/>
</dbReference>
<dbReference type="SMART" id="SM00233">
    <property type="entry name" value="PH"/>
    <property type="match status" value="2"/>
</dbReference>
<evidence type="ECO:0000313" key="3">
    <source>
        <dbReference type="EMBL" id="KAL2821588.1"/>
    </source>
</evidence>
<dbReference type="CDD" id="cd13298">
    <property type="entry name" value="PH1_PH_fungal"/>
    <property type="match status" value="1"/>
</dbReference>
<feature type="region of interest" description="Disordered" evidence="1">
    <location>
        <begin position="237"/>
        <end position="289"/>
    </location>
</feature>
<protein>
    <recommendedName>
        <fullName evidence="2">PH domain-containing protein</fullName>
    </recommendedName>
</protein>
<evidence type="ECO:0000256" key="1">
    <source>
        <dbReference type="SAM" id="MobiDB-lite"/>
    </source>
</evidence>
<feature type="compositionally biased region" description="Basic and acidic residues" evidence="1">
    <location>
        <begin position="279"/>
        <end position="289"/>
    </location>
</feature>
<dbReference type="EMBL" id="JBFXLT010000004">
    <property type="protein sequence ID" value="KAL2821588.1"/>
    <property type="molecule type" value="Genomic_DNA"/>
</dbReference>